<name>A0ABY9BRQ7_VITVI</name>
<evidence type="ECO:0000256" key="6">
    <source>
        <dbReference type="ARBA" id="ARBA00047960"/>
    </source>
</evidence>
<organism evidence="9 10">
    <name type="scientific">Vitis vinifera</name>
    <name type="common">Grape</name>
    <dbReference type="NCBI Taxonomy" id="29760"/>
    <lineage>
        <taxon>Eukaryota</taxon>
        <taxon>Viridiplantae</taxon>
        <taxon>Streptophyta</taxon>
        <taxon>Embryophyta</taxon>
        <taxon>Tracheophyta</taxon>
        <taxon>Spermatophyta</taxon>
        <taxon>Magnoliopsida</taxon>
        <taxon>eudicotyledons</taxon>
        <taxon>Gunneridae</taxon>
        <taxon>Pentapetalae</taxon>
        <taxon>rosids</taxon>
        <taxon>Vitales</taxon>
        <taxon>Vitaceae</taxon>
        <taxon>Viteae</taxon>
        <taxon>Vitis</taxon>
    </lineage>
</organism>
<dbReference type="InterPro" id="IPR034347">
    <property type="entry name" value="GST_Phi_C"/>
</dbReference>
<dbReference type="Pfam" id="PF00043">
    <property type="entry name" value="GST_C"/>
    <property type="match status" value="1"/>
</dbReference>
<keyword evidence="10" id="KW-1185">Reference proteome</keyword>
<dbReference type="InterPro" id="IPR010987">
    <property type="entry name" value="Glutathione-S-Trfase_C-like"/>
</dbReference>
<dbReference type="PROSITE" id="PS50404">
    <property type="entry name" value="GST_NTER"/>
    <property type="match status" value="1"/>
</dbReference>
<dbReference type="InterPro" id="IPR036282">
    <property type="entry name" value="Glutathione-S-Trfase_C_sf"/>
</dbReference>
<dbReference type="CDD" id="cd03187">
    <property type="entry name" value="GST_C_Phi"/>
    <property type="match status" value="1"/>
</dbReference>
<proteinExistence type="inferred from homology"/>
<dbReference type="PANTHER" id="PTHR43900:SF54">
    <property type="entry name" value="GLUTATHIONE S-TRANSFERASE F12"/>
    <property type="match status" value="1"/>
</dbReference>
<dbReference type="PANTHER" id="PTHR43900">
    <property type="entry name" value="GLUTATHIONE S-TRANSFERASE RHO"/>
    <property type="match status" value="1"/>
</dbReference>
<keyword evidence="5" id="KW-0808">Transferase</keyword>
<gene>
    <name evidence="9" type="ORF">VitviT2T_005155</name>
</gene>
<dbReference type="SUPFAM" id="SSF47616">
    <property type="entry name" value="GST C-terminal domain-like"/>
    <property type="match status" value="1"/>
</dbReference>
<evidence type="ECO:0000256" key="4">
    <source>
        <dbReference type="ARBA" id="ARBA00022575"/>
    </source>
</evidence>
<dbReference type="InterPro" id="IPR036249">
    <property type="entry name" value="Thioredoxin-like_sf"/>
</dbReference>
<dbReference type="CDD" id="cd03053">
    <property type="entry name" value="GST_N_Phi"/>
    <property type="match status" value="1"/>
</dbReference>
<dbReference type="EC" id="2.5.1.18" evidence="3"/>
<dbReference type="SFLD" id="SFLDG00358">
    <property type="entry name" value="Main_(cytGST)"/>
    <property type="match status" value="1"/>
</dbReference>
<evidence type="ECO:0000259" key="8">
    <source>
        <dbReference type="PROSITE" id="PS50405"/>
    </source>
</evidence>
<dbReference type="SFLD" id="SFLDS00019">
    <property type="entry name" value="Glutathione_Transferase_(cytos"/>
    <property type="match status" value="1"/>
</dbReference>
<dbReference type="Pfam" id="PF02798">
    <property type="entry name" value="GST_N"/>
    <property type="match status" value="1"/>
</dbReference>
<comment type="subcellular location">
    <subcellularLocation>
        <location evidence="1">Cytoplasm</location>
        <location evidence="1">Cytosol</location>
    </subcellularLocation>
</comment>
<dbReference type="InterPro" id="IPR004045">
    <property type="entry name" value="Glutathione_S-Trfase_N"/>
</dbReference>
<dbReference type="Gene3D" id="3.40.30.10">
    <property type="entry name" value="Glutaredoxin"/>
    <property type="match status" value="1"/>
</dbReference>
<dbReference type="SUPFAM" id="SSF52833">
    <property type="entry name" value="Thioredoxin-like"/>
    <property type="match status" value="1"/>
</dbReference>
<comment type="catalytic activity">
    <reaction evidence="6">
        <text>RX + glutathione = an S-substituted glutathione + a halide anion + H(+)</text>
        <dbReference type="Rhea" id="RHEA:16437"/>
        <dbReference type="ChEBI" id="CHEBI:15378"/>
        <dbReference type="ChEBI" id="CHEBI:16042"/>
        <dbReference type="ChEBI" id="CHEBI:17792"/>
        <dbReference type="ChEBI" id="CHEBI:57925"/>
        <dbReference type="ChEBI" id="CHEBI:90779"/>
        <dbReference type="EC" id="2.5.1.18"/>
    </reaction>
</comment>
<evidence type="ECO:0000256" key="1">
    <source>
        <dbReference type="ARBA" id="ARBA00004514"/>
    </source>
</evidence>
<evidence type="ECO:0000256" key="5">
    <source>
        <dbReference type="ARBA" id="ARBA00022679"/>
    </source>
</evidence>
<dbReference type="EMBL" id="CP126651">
    <property type="protein sequence ID" value="WJZ85632.1"/>
    <property type="molecule type" value="Genomic_DNA"/>
</dbReference>
<comment type="similarity">
    <text evidence="2">Belongs to the GST superfamily. Phi family.</text>
</comment>
<accession>A0ABY9BRQ7</accession>
<evidence type="ECO:0000313" key="10">
    <source>
        <dbReference type="Proteomes" id="UP001227230"/>
    </source>
</evidence>
<feature type="domain" description="GST N-terminal" evidence="7">
    <location>
        <begin position="1"/>
        <end position="82"/>
    </location>
</feature>
<evidence type="ECO:0000256" key="3">
    <source>
        <dbReference type="ARBA" id="ARBA00012452"/>
    </source>
</evidence>
<sequence length="213" mass="24371">MVVKVYGAVMTACPQRVLACLVEKGLEFEVVHVDLDFGEQKRPEFLIRQPFGQVRVMEDGDFRLFDSRAIIRYIVAKYVDEGPNLVGRNLEERSLVDQWLEVEENNLNPLIFTVVLQLVILPRMGEKGDLTLVRNCEQKLDKVFDAYEQRLSKSSYLGGDSFTLADLSHLPGIRYLVNEVGIGHLITERKNVSAWWENISNMPAWKKVMNLAS</sequence>
<dbReference type="InterPro" id="IPR004046">
    <property type="entry name" value="GST_C"/>
</dbReference>
<feature type="domain" description="GST C-terminal" evidence="8">
    <location>
        <begin position="89"/>
        <end position="213"/>
    </location>
</feature>
<evidence type="ECO:0000256" key="2">
    <source>
        <dbReference type="ARBA" id="ARBA00010128"/>
    </source>
</evidence>
<dbReference type="Proteomes" id="UP001227230">
    <property type="component" value="Chromosome 4"/>
</dbReference>
<keyword evidence="4" id="KW-0216">Detoxification</keyword>
<evidence type="ECO:0000313" key="9">
    <source>
        <dbReference type="EMBL" id="WJZ85632.1"/>
    </source>
</evidence>
<reference evidence="9 10" key="1">
    <citation type="journal article" date="2023" name="Hortic Res">
        <title>The complete reference genome for grapevine (Vitis vinifera L.) genetics and breeding.</title>
        <authorList>
            <person name="Shi X."/>
            <person name="Cao S."/>
            <person name="Wang X."/>
            <person name="Huang S."/>
            <person name="Wang Y."/>
            <person name="Liu Z."/>
            <person name="Liu W."/>
            <person name="Leng X."/>
            <person name="Peng Y."/>
            <person name="Wang N."/>
            <person name="Wang Y."/>
            <person name="Ma Z."/>
            <person name="Xu X."/>
            <person name="Zhang F."/>
            <person name="Xue H."/>
            <person name="Zhong H."/>
            <person name="Wang Y."/>
            <person name="Zhang K."/>
            <person name="Velt A."/>
            <person name="Avia K."/>
            <person name="Holtgrawe D."/>
            <person name="Grimplet J."/>
            <person name="Matus J.T."/>
            <person name="Ware D."/>
            <person name="Wu X."/>
            <person name="Wang H."/>
            <person name="Liu C."/>
            <person name="Fang Y."/>
            <person name="Rustenholz C."/>
            <person name="Cheng Z."/>
            <person name="Xiao H."/>
            <person name="Zhou Y."/>
        </authorList>
    </citation>
    <scope>NUCLEOTIDE SEQUENCE [LARGE SCALE GENOMIC DNA]</scope>
    <source>
        <strain evidence="10">cv. Pinot noir / PN40024</strain>
        <tissue evidence="9">Leaf</tissue>
    </source>
</reference>
<dbReference type="PROSITE" id="PS50405">
    <property type="entry name" value="GST_CTER"/>
    <property type="match status" value="1"/>
</dbReference>
<dbReference type="Gene3D" id="1.20.1050.10">
    <property type="match status" value="1"/>
</dbReference>
<evidence type="ECO:0000259" key="7">
    <source>
        <dbReference type="PROSITE" id="PS50404"/>
    </source>
</evidence>
<dbReference type="InterPro" id="IPR040079">
    <property type="entry name" value="Glutathione_S-Trfase"/>
</dbReference>
<protein>
    <recommendedName>
        <fullName evidence="3">glutathione transferase</fullName>
        <ecNumber evidence="3">2.5.1.18</ecNumber>
    </recommendedName>
</protein>